<evidence type="ECO:0000256" key="1">
    <source>
        <dbReference type="SAM" id="Phobius"/>
    </source>
</evidence>
<keyword evidence="2" id="KW-0732">Signal</keyword>
<keyword evidence="5" id="KW-1185">Reference proteome</keyword>
<feature type="transmembrane region" description="Helical" evidence="1">
    <location>
        <begin position="165"/>
        <end position="187"/>
    </location>
</feature>
<comment type="caution">
    <text evidence="4">The sequence shown here is derived from an EMBL/GenBank/DDBJ whole genome shotgun (WGS) entry which is preliminary data.</text>
</comment>
<accession>A0A926D611</accession>
<dbReference type="EMBL" id="JACRSN010000003">
    <property type="protein sequence ID" value="MBC8533065.1"/>
    <property type="molecule type" value="Genomic_DNA"/>
</dbReference>
<name>A0A926D611_9FIRM</name>
<evidence type="ECO:0000313" key="4">
    <source>
        <dbReference type="EMBL" id="MBC8533065.1"/>
    </source>
</evidence>
<dbReference type="Pfam" id="PF07670">
    <property type="entry name" value="Gate"/>
    <property type="match status" value="1"/>
</dbReference>
<evidence type="ECO:0000256" key="2">
    <source>
        <dbReference type="SAM" id="SignalP"/>
    </source>
</evidence>
<organism evidence="4 5">
    <name type="scientific">Yeguia hominis</name>
    <dbReference type="NCBI Taxonomy" id="2763662"/>
    <lineage>
        <taxon>Bacteria</taxon>
        <taxon>Bacillati</taxon>
        <taxon>Bacillota</taxon>
        <taxon>Clostridia</taxon>
        <taxon>Eubacteriales</taxon>
        <taxon>Yeguiaceae</taxon>
        <taxon>Yeguia</taxon>
    </lineage>
</organism>
<dbReference type="RefSeq" id="WP_249318384.1">
    <property type="nucleotide sequence ID" value="NZ_JACRSN010000003.1"/>
</dbReference>
<feature type="transmembrane region" description="Helical" evidence="1">
    <location>
        <begin position="132"/>
        <end position="153"/>
    </location>
</feature>
<feature type="signal peptide" evidence="2">
    <location>
        <begin position="1"/>
        <end position="19"/>
    </location>
</feature>
<keyword evidence="1" id="KW-0812">Transmembrane</keyword>
<keyword evidence="1" id="KW-1133">Transmembrane helix</keyword>
<protein>
    <submittedName>
        <fullName evidence="4">Spore maturation protein A</fullName>
    </submittedName>
</protein>
<dbReference type="InterPro" id="IPR011642">
    <property type="entry name" value="Gate_dom"/>
</dbReference>
<gene>
    <name evidence="4" type="ORF">IAG03_03405</name>
</gene>
<feature type="chain" id="PRO_5039414769" evidence="2">
    <location>
        <begin position="20"/>
        <end position="194"/>
    </location>
</feature>
<keyword evidence="1" id="KW-0472">Membrane</keyword>
<evidence type="ECO:0000259" key="3">
    <source>
        <dbReference type="Pfam" id="PF07670"/>
    </source>
</evidence>
<dbReference type="Proteomes" id="UP000651482">
    <property type="component" value="Unassembled WGS sequence"/>
</dbReference>
<feature type="transmembrane region" description="Helical" evidence="1">
    <location>
        <begin position="37"/>
        <end position="58"/>
    </location>
</feature>
<proteinExistence type="predicted"/>
<sequence>MLNYVWAALMLISFFSALATGRMQALSDAVLSGAQDAVILCASMLGMMCLWTGLMNIAQQGGTTALLSRLFDPLLRRLFPDYSRGSKALQCISMSITANLLGLGNAATPLGIAAMKELDRANGHRESPSNGMVLFVVLNTASVQLIPATLGILRKQYGAQNPFAIMPAVWVASGITLVAGILTAKLLEKKTRRV</sequence>
<dbReference type="AlphaFoldDB" id="A0A926D611"/>
<reference evidence="4" key="1">
    <citation type="submission" date="2020-08" db="EMBL/GenBank/DDBJ databases">
        <title>Genome public.</title>
        <authorList>
            <person name="Liu C."/>
            <person name="Sun Q."/>
        </authorList>
    </citation>
    <scope>NUCLEOTIDE SEQUENCE</scope>
    <source>
        <strain evidence="4">NSJ-40</strain>
    </source>
</reference>
<feature type="domain" description="Nucleoside transporter/FeoB GTPase Gate" evidence="3">
    <location>
        <begin position="43"/>
        <end position="153"/>
    </location>
</feature>
<evidence type="ECO:0000313" key="5">
    <source>
        <dbReference type="Proteomes" id="UP000651482"/>
    </source>
</evidence>